<dbReference type="Proteomes" id="UP000600214">
    <property type="component" value="Unassembled WGS sequence"/>
</dbReference>
<dbReference type="PROSITE" id="PS51257">
    <property type="entry name" value="PROKAR_LIPOPROTEIN"/>
    <property type="match status" value="1"/>
</dbReference>
<evidence type="ECO:0000313" key="2">
    <source>
        <dbReference type="Proteomes" id="UP000600214"/>
    </source>
</evidence>
<dbReference type="SUPFAM" id="SSF56601">
    <property type="entry name" value="beta-lactamase/transpeptidase-like"/>
    <property type="match status" value="1"/>
</dbReference>
<reference evidence="2" key="1">
    <citation type="journal article" date="2019" name="Int. J. Syst. Evol. Microbiol.">
        <title>The Global Catalogue of Microorganisms (GCM) 10K type strain sequencing project: providing services to taxonomists for standard genome sequencing and annotation.</title>
        <authorList>
            <consortium name="The Broad Institute Genomics Platform"/>
            <consortium name="The Broad Institute Genome Sequencing Center for Infectious Disease"/>
            <person name="Wu L."/>
            <person name="Ma J."/>
        </authorList>
    </citation>
    <scope>NUCLEOTIDE SEQUENCE [LARGE SCALE GENOMIC DNA]</scope>
    <source>
        <strain evidence="2">CGMCC 1.15288</strain>
    </source>
</reference>
<organism evidence="1 2">
    <name type="scientific">Dyadobacter endophyticus</name>
    <dbReference type="NCBI Taxonomy" id="1749036"/>
    <lineage>
        <taxon>Bacteria</taxon>
        <taxon>Pseudomonadati</taxon>
        <taxon>Bacteroidota</taxon>
        <taxon>Cytophagia</taxon>
        <taxon>Cytophagales</taxon>
        <taxon>Spirosomataceae</taxon>
        <taxon>Dyadobacter</taxon>
    </lineage>
</organism>
<protein>
    <recommendedName>
        <fullName evidence="3">CubicO group peptidase, beta-lactamase class C family</fullName>
    </recommendedName>
</protein>
<dbReference type="RefSeq" id="WP_188931564.1">
    <property type="nucleotide sequence ID" value="NZ_BMIA01000001.1"/>
</dbReference>
<evidence type="ECO:0008006" key="3">
    <source>
        <dbReference type="Google" id="ProtNLM"/>
    </source>
</evidence>
<name>A0ABQ1YN42_9BACT</name>
<dbReference type="InterPro" id="IPR012338">
    <property type="entry name" value="Beta-lactam/transpept-like"/>
</dbReference>
<proteinExistence type="predicted"/>
<comment type="caution">
    <text evidence="1">The sequence shown here is derived from an EMBL/GenBank/DDBJ whole genome shotgun (WGS) entry which is preliminary data.</text>
</comment>
<gene>
    <name evidence="1" type="ORF">GCM10007423_21750</name>
</gene>
<sequence>MKKHTVKSLSLGVLAVVALFTTSCKEDLIPAEELSAQTEGDNRNAKLGIPTKFDANGFATRIENLLEGEVGFGYAIYNNGEEFYRANGGDGFARKHFEGNFQLHGAIVKQEVLNTTQYVTAITVLKILKKYNLPITTKVWNYLPKNWVPSSKFKELDFERFLAHKTGLIYYPNHWDKVKLTVEGPVNESIFNSKTKQDNNINYLLLGIILPYVEATELKKQGNAAKWNELNATPENFALYGEHYRNIVRTNVFVPAGLENATVIDWQAWGQNAWGQMGPISAGLSTQGYPSRNGDEPGIDKPIVRWDCGATGLYLSASQFGKLSSKVAKNELLTLTELNLMKSKLLGFDGKLTGTKGNYFYKSGVGYNCETILIDFGPVQVAVFANSPQSDISDPTVIAQMYENSFMPL</sequence>
<accession>A0ABQ1YN42</accession>
<dbReference type="Gene3D" id="3.40.710.10">
    <property type="entry name" value="DD-peptidase/beta-lactamase superfamily"/>
    <property type="match status" value="1"/>
</dbReference>
<dbReference type="EMBL" id="BMIA01000001">
    <property type="protein sequence ID" value="GGH32314.1"/>
    <property type="molecule type" value="Genomic_DNA"/>
</dbReference>
<evidence type="ECO:0000313" key="1">
    <source>
        <dbReference type="EMBL" id="GGH32314.1"/>
    </source>
</evidence>
<keyword evidence="2" id="KW-1185">Reference proteome</keyword>